<gene>
    <name evidence="5" type="ORF">HPBE_LOCUS10940</name>
</gene>
<reference evidence="5 6" key="1">
    <citation type="submission" date="2018-11" db="EMBL/GenBank/DDBJ databases">
        <authorList>
            <consortium name="Pathogen Informatics"/>
        </authorList>
    </citation>
    <scope>NUCLEOTIDE SEQUENCE [LARGE SCALE GENOMIC DNA]</scope>
</reference>
<evidence type="ECO:0000259" key="4">
    <source>
        <dbReference type="Pfam" id="PF02732"/>
    </source>
</evidence>
<dbReference type="GO" id="GO:0000727">
    <property type="term" value="P:double-strand break repair via break-induced replication"/>
    <property type="evidence" value="ECO:0007669"/>
    <property type="project" value="UniProtKB-UniRule"/>
</dbReference>
<dbReference type="SUPFAM" id="SSF47802">
    <property type="entry name" value="DNA polymerase beta, N-terminal domain-like"/>
    <property type="match status" value="1"/>
</dbReference>
<comment type="function">
    <text evidence="2">Interacts with EME1 to form a DNA structure-specific endonuclease with substrate preference for branched DNA structures with a 5'-end at the branch nick. Typical substrates include 3'-flap structures, D-loops, replication forks and nicked Holliday junctions. May be required in mitosis for the processing of stalled or collapsed replication fork intermediates. May be required in meiosis for the repair of meiosis-specific double strand breaks subsequent to single-end invasion (SEI).</text>
</comment>
<reference evidence="7" key="2">
    <citation type="submission" date="2019-09" db="UniProtKB">
        <authorList>
            <consortium name="WormBaseParasite"/>
        </authorList>
    </citation>
    <scope>IDENTIFICATION</scope>
</reference>
<feature type="compositionally biased region" description="Polar residues" evidence="3">
    <location>
        <begin position="119"/>
        <end position="134"/>
    </location>
</feature>
<organism evidence="6 7">
    <name type="scientific">Heligmosomoides polygyrus</name>
    <name type="common">Parasitic roundworm</name>
    <dbReference type="NCBI Taxonomy" id="6339"/>
    <lineage>
        <taxon>Eukaryota</taxon>
        <taxon>Metazoa</taxon>
        <taxon>Ecdysozoa</taxon>
        <taxon>Nematoda</taxon>
        <taxon>Chromadorea</taxon>
        <taxon>Rhabditida</taxon>
        <taxon>Rhabditina</taxon>
        <taxon>Rhabditomorpha</taxon>
        <taxon>Strongyloidea</taxon>
        <taxon>Heligmosomidae</taxon>
        <taxon>Heligmosomoides</taxon>
    </lineage>
</organism>
<dbReference type="GO" id="GO:0000712">
    <property type="term" value="P:resolution of meiotic recombination intermediates"/>
    <property type="evidence" value="ECO:0007669"/>
    <property type="project" value="TreeGrafter"/>
</dbReference>
<dbReference type="Gene3D" id="3.40.50.10130">
    <property type="match status" value="1"/>
</dbReference>
<keyword evidence="2" id="KW-0234">DNA repair</keyword>
<keyword evidence="2" id="KW-0227">DNA damage</keyword>
<dbReference type="GO" id="GO:0048476">
    <property type="term" value="C:Holliday junction resolvase complex"/>
    <property type="evidence" value="ECO:0007669"/>
    <property type="project" value="UniProtKB-UniRule"/>
</dbReference>
<dbReference type="GO" id="GO:0005634">
    <property type="term" value="C:nucleus"/>
    <property type="evidence" value="ECO:0007669"/>
    <property type="project" value="UniProtKB-SubCell"/>
</dbReference>
<dbReference type="InterPro" id="IPR006166">
    <property type="entry name" value="ERCC4_domain"/>
</dbReference>
<dbReference type="AlphaFoldDB" id="A0A183FSK5"/>
<feature type="domain" description="ERCC4" evidence="4">
    <location>
        <begin position="201"/>
        <end position="267"/>
    </location>
</feature>
<feature type="region of interest" description="Disordered" evidence="3">
    <location>
        <begin position="116"/>
        <end position="172"/>
    </location>
</feature>
<dbReference type="GO" id="GO:0003677">
    <property type="term" value="F:DNA binding"/>
    <property type="evidence" value="ECO:0007669"/>
    <property type="project" value="UniProtKB-UniRule"/>
</dbReference>
<dbReference type="GO" id="GO:0006308">
    <property type="term" value="P:DNA catabolic process"/>
    <property type="evidence" value="ECO:0007669"/>
    <property type="project" value="UniProtKB-UniRule"/>
</dbReference>
<dbReference type="OrthoDB" id="5963188at2759"/>
<comment type="similarity">
    <text evidence="2">Belongs to the XPF family.</text>
</comment>
<evidence type="ECO:0000313" key="6">
    <source>
        <dbReference type="Proteomes" id="UP000050761"/>
    </source>
</evidence>
<name>A0A183FSK5_HELPZ</name>
<keyword evidence="2" id="KW-0479">Metal-binding</keyword>
<dbReference type="InterPro" id="IPR011335">
    <property type="entry name" value="Restrct_endonuc-II-like"/>
</dbReference>
<keyword evidence="2" id="KW-0233">DNA recombination</keyword>
<dbReference type="PANTHER" id="PTHR13451:SF0">
    <property type="entry name" value="CROSSOVER JUNCTION ENDONUCLEASE MUS81"/>
    <property type="match status" value="1"/>
</dbReference>
<accession>A0A183FSK5</accession>
<accession>A0A3P8CFF3</accession>
<evidence type="ECO:0000313" key="7">
    <source>
        <dbReference type="WBParaSite" id="HPBE_0001093901-mRNA-1"/>
    </source>
</evidence>
<dbReference type="GO" id="GO:0046872">
    <property type="term" value="F:metal ion binding"/>
    <property type="evidence" value="ECO:0007669"/>
    <property type="project" value="UniProtKB-UniRule"/>
</dbReference>
<dbReference type="PANTHER" id="PTHR13451">
    <property type="entry name" value="CLASS II CROSSOVER JUNCTION ENDONUCLEASE MUS81"/>
    <property type="match status" value="1"/>
</dbReference>
<keyword evidence="2" id="KW-0460">Magnesium</keyword>
<comment type="subcellular location">
    <subcellularLocation>
        <location evidence="2">Nucleus</location>
    </subcellularLocation>
</comment>
<keyword evidence="2" id="KW-0255">Endonuclease</keyword>
<keyword evidence="6" id="KW-1185">Reference proteome</keyword>
<evidence type="ECO:0000256" key="3">
    <source>
        <dbReference type="SAM" id="MobiDB-lite"/>
    </source>
</evidence>
<dbReference type="GO" id="GO:0008821">
    <property type="term" value="F:crossover junction DNA endonuclease activity"/>
    <property type="evidence" value="ECO:0007669"/>
    <property type="project" value="UniProtKB-UniRule"/>
</dbReference>
<dbReference type="EMBL" id="UZAH01026931">
    <property type="protein sequence ID" value="VDO86858.1"/>
    <property type="molecule type" value="Genomic_DNA"/>
</dbReference>
<dbReference type="WBParaSite" id="HPBE_0001093901-mRNA-1">
    <property type="protein sequence ID" value="HPBE_0001093901-mRNA-1"/>
    <property type="gene ID" value="HPBE_0001093901"/>
</dbReference>
<dbReference type="Proteomes" id="UP000050761">
    <property type="component" value="Unassembled WGS sequence"/>
</dbReference>
<keyword evidence="2" id="KW-0540">Nuclease</keyword>
<dbReference type="GO" id="GO:0031573">
    <property type="term" value="P:mitotic intra-S DNA damage checkpoint signaling"/>
    <property type="evidence" value="ECO:0007669"/>
    <property type="project" value="TreeGrafter"/>
</dbReference>
<dbReference type="GO" id="GO:0048257">
    <property type="term" value="F:3'-flap endonuclease activity"/>
    <property type="evidence" value="ECO:0007669"/>
    <property type="project" value="TreeGrafter"/>
</dbReference>
<evidence type="ECO:0000313" key="5">
    <source>
        <dbReference type="EMBL" id="VDO86858.1"/>
    </source>
</evidence>
<protein>
    <recommendedName>
        <fullName evidence="2">Crossover junction endonuclease MUS81</fullName>
        <ecNumber evidence="2">3.1.22.-</ecNumber>
    </recommendedName>
</protein>
<comment type="cofactor">
    <cofactor evidence="2">
        <name>Mg(2+)</name>
        <dbReference type="ChEBI" id="CHEBI:18420"/>
    </cofactor>
</comment>
<dbReference type="Pfam" id="PF02732">
    <property type="entry name" value="ERCC4"/>
    <property type="match status" value="1"/>
</dbReference>
<evidence type="ECO:0000256" key="1">
    <source>
        <dbReference type="ARBA" id="ARBA00022801"/>
    </source>
</evidence>
<sequence length="281" mass="31162">MVERKRVKVRVEHLQKTFYERFLHVLRTQTEDKNQKYTIYKAHTGLKSYPLEVRTIADLKHINGIGETLAIRCHSAWEAACAAASPSTLDLKTVKKFSDDDFIRFIGAAKKQKAPAAVSRSSSLTEEDNQVSNSAPEKAKPTKTKKQTKTAVPSSSAPVELSDGADQQQSCSGVVPRGPAICISEKPSVESIEYVACQPSDQAEGRYSEQKQRLRRSPMKNRVYLVEGTFSSQYSACEQALASTMVTDGFMIQKTKSPQGSAQFLLKLTEHLKSMVASRQV</sequence>
<comment type="subunit">
    <text evidence="2">Interacts with EME1.</text>
</comment>
<dbReference type="EC" id="3.1.22.-" evidence="2"/>
<dbReference type="Gene3D" id="1.10.150.110">
    <property type="entry name" value="DNA polymerase beta, N-terminal domain-like"/>
    <property type="match status" value="1"/>
</dbReference>
<dbReference type="SUPFAM" id="SSF52980">
    <property type="entry name" value="Restriction endonuclease-like"/>
    <property type="match status" value="1"/>
</dbReference>
<keyword evidence="2" id="KW-0539">Nucleus</keyword>
<proteinExistence type="inferred from homology"/>
<evidence type="ECO:0000256" key="2">
    <source>
        <dbReference type="RuleBase" id="RU369042"/>
    </source>
</evidence>
<dbReference type="InterPro" id="IPR027421">
    <property type="entry name" value="DNA_pol_lamdba_lyase_dom_sf"/>
</dbReference>
<dbReference type="InterPro" id="IPR033309">
    <property type="entry name" value="Mus81"/>
</dbReference>
<keyword evidence="1 2" id="KW-0378">Hydrolase</keyword>